<evidence type="ECO:0000259" key="2">
    <source>
        <dbReference type="PROSITE" id="PS50106"/>
    </source>
</evidence>
<dbReference type="CDD" id="cd07563">
    <property type="entry name" value="Peptidase_S41_IRBP"/>
    <property type="match status" value="1"/>
</dbReference>
<dbReference type="Gene3D" id="3.30.750.44">
    <property type="match status" value="1"/>
</dbReference>
<protein>
    <submittedName>
        <fullName evidence="3">PDZ domain-containing protein</fullName>
    </submittedName>
</protein>
<proteinExistence type="predicted"/>
<dbReference type="Pfam" id="PF03572">
    <property type="entry name" value="Peptidase_S41"/>
    <property type="match status" value="1"/>
</dbReference>
<dbReference type="GO" id="GO:0030288">
    <property type="term" value="C:outer membrane-bounded periplasmic space"/>
    <property type="evidence" value="ECO:0007669"/>
    <property type="project" value="TreeGrafter"/>
</dbReference>
<dbReference type="PROSITE" id="PS50106">
    <property type="entry name" value="PDZ"/>
    <property type="match status" value="1"/>
</dbReference>
<organism evidence="3">
    <name type="scientific">Paenibacillus sp. SYP-B3998</name>
    <dbReference type="NCBI Taxonomy" id="2678564"/>
    <lineage>
        <taxon>Bacteria</taxon>
        <taxon>Bacillati</taxon>
        <taxon>Bacillota</taxon>
        <taxon>Bacilli</taxon>
        <taxon>Bacillales</taxon>
        <taxon>Paenibacillaceae</taxon>
        <taxon>Paenibacillus</taxon>
    </lineage>
</organism>
<name>A0A6G3ZRT1_9BACL</name>
<dbReference type="PANTHER" id="PTHR32060">
    <property type="entry name" value="TAIL-SPECIFIC PROTEASE"/>
    <property type="match status" value="1"/>
</dbReference>
<dbReference type="InterPro" id="IPR036034">
    <property type="entry name" value="PDZ_sf"/>
</dbReference>
<dbReference type="SMART" id="SM00245">
    <property type="entry name" value="TSPc"/>
    <property type="match status" value="1"/>
</dbReference>
<feature type="transmembrane region" description="Helical" evidence="1">
    <location>
        <begin position="12"/>
        <end position="29"/>
    </location>
</feature>
<dbReference type="InterPro" id="IPR029045">
    <property type="entry name" value="ClpP/crotonase-like_dom_sf"/>
</dbReference>
<dbReference type="GO" id="GO:0007165">
    <property type="term" value="P:signal transduction"/>
    <property type="evidence" value="ECO:0007669"/>
    <property type="project" value="TreeGrafter"/>
</dbReference>
<feature type="transmembrane region" description="Helical" evidence="1">
    <location>
        <begin position="41"/>
        <end position="60"/>
    </location>
</feature>
<dbReference type="InterPro" id="IPR001478">
    <property type="entry name" value="PDZ"/>
</dbReference>
<accession>A0A6G3ZRT1</accession>
<feature type="domain" description="PDZ" evidence="2">
    <location>
        <begin position="207"/>
        <end position="262"/>
    </location>
</feature>
<keyword evidence="1" id="KW-0812">Transmembrane</keyword>
<evidence type="ECO:0000256" key="1">
    <source>
        <dbReference type="SAM" id="Phobius"/>
    </source>
</evidence>
<dbReference type="GO" id="GO:0008236">
    <property type="term" value="F:serine-type peptidase activity"/>
    <property type="evidence" value="ECO:0007669"/>
    <property type="project" value="InterPro"/>
</dbReference>
<dbReference type="EMBL" id="JAAIKC010000001">
    <property type="protein sequence ID" value="NEW04825.1"/>
    <property type="molecule type" value="Genomic_DNA"/>
</dbReference>
<dbReference type="RefSeq" id="WP_163940630.1">
    <property type="nucleotide sequence ID" value="NZ_JAAIKC010000001.1"/>
</dbReference>
<dbReference type="AlphaFoldDB" id="A0A6G3ZRT1"/>
<gene>
    <name evidence="3" type="ORF">GK047_02175</name>
</gene>
<reference evidence="3" key="1">
    <citation type="submission" date="2020-02" db="EMBL/GenBank/DDBJ databases">
        <authorList>
            <person name="Shen X.-R."/>
            <person name="Zhang Y.-X."/>
        </authorList>
    </citation>
    <scope>NUCLEOTIDE SEQUENCE</scope>
    <source>
        <strain evidence="3">SYP-B3998</strain>
    </source>
</reference>
<dbReference type="PANTHER" id="PTHR32060:SF30">
    <property type="entry name" value="CARBOXY-TERMINAL PROCESSING PROTEASE CTPA"/>
    <property type="match status" value="1"/>
</dbReference>
<keyword evidence="1" id="KW-1133">Transmembrane helix</keyword>
<feature type="transmembrane region" description="Helical" evidence="1">
    <location>
        <begin position="66"/>
        <end position="85"/>
    </location>
</feature>
<dbReference type="Gene3D" id="3.90.226.10">
    <property type="entry name" value="2-enoyl-CoA Hydratase, Chain A, domain 1"/>
    <property type="match status" value="1"/>
</dbReference>
<sequence length="564" mass="62942">MEIYSFLASVKWLTVGEIILLIMNLMLLVRYAVPIQKSYRWFDFVPSAGLLIAIISLLSGNTTPPAIAIYTVSLVIFLCTVRRLFRPTGRIRLPKYRFVRAIFCICGAIPLIVALQHAGELRYNPTSDLSKLSYAKAFVQLNQRLTKEYPFGEWKHVNWQALQNKYEPLFKQIDQDKNKEAYYKTLKDYLSSFRDGHVRIVNDKVYENQVFKNEVGGGFGISTVQLDNGKVLVSLVLENSPAQKNGIKLGSEIVTWDGKDVKEAFASTTWSDGSIATDEAKRINQGRFMARSPIGKEIQVGFQNVGDKKISKVMLKAYDDQYETLKQTKVKFTQADLDGPSIEGKALDNGYGYIKITHFAPSDTAPNPEKLLEDQLKKLQTKPLNGLIIDLRNNPGGVDALAANLTGHFVKKKTIYEYASYYNRYTSKFEINHSDYLTVQPTKPSYTGKIAILINSRTGSSGEGMPLILKGLPNVTIIGFTSTAGSFGIVTSPITFNMPEGYFVEFPDGRSLNAKQVIQGDADYTGQGGAVPDIKIPLNEETFKAMYVEGQDVELNYALAALQK</sequence>
<dbReference type="Gene3D" id="2.30.42.10">
    <property type="match status" value="1"/>
</dbReference>
<feature type="transmembrane region" description="Helical" evidence="1">
    <location>
        <begin position="97"/>
        <end position="115"/>
    </location>
</feature>
<evidence type="ECO:0000313" key="3">
    <source>
        <dbReference type="EMBL" id="NEW04825.1"/>
    </source>
</evidence>
<dbReference type="SUPFAM" id="SSF52096">
    <property type="entry name" value="ClpP/crotonase"/>
    <property type="match status" value="1"/>
</dbReference>
<dbReference type="GO" id="GO:0004175">
    <property type="term" value="F:endopeptidase activity"/>
    <property type="evidence" value="ECO:0007669"/>
    <property type="project" value="TreeGrafter"/>
</dbReference>
<comment type="caution">
    <text evidence="3">The sequence shown here is derived from an EMBL/GenBank/DDBJ whole genome shotgun (WGS) entry which is preliminary data.</text>
</comment>
<dbReference type="InterPro" id="IPR005151">
    <property type="entry name" value="Tail-specific_protease"/>
</dbReference>
<dbReference type="GO" id="GO:0006508">
    <property type="term" value="P:proteolysis"/>
    <property type="evidence" value="ECO:0007669"/>
    <property type="project" value="InterPro"/>
</dbReference>
<keyword evidence="1" id="KW-0472">Membrane</keyword>